<protein>
    <recommendedName>
        <fullName evidence="3">ParB-like nuclease domain-containing protein</fullName>
    </recommendedName>
</protein>
<dbReference type="EMBL" id="FRBU01000012">
    <property type="protein sequence ID" value="SHL70329.1"/>
    <property type="molecule type" value="Genomic_DNA"/>
</dbReference>
<evidence type="ECO:0008006" key="3">
    <source>
        <dbReference type="Google" id="ProtNLM"/>
    </source>
</evidence>
<dbReference type="AlphaFoldDB" id="A0A1M7CTZ3"/>
<keyword evidence="2" id="KW-1185">Reference proteome</keyword>
<dbReference type="Proteomes" id="UP000184260">
    <property type="component" value="Unassembled WGS sequence"/>
</dbReference>
<organism evidence="1 2">
    <name type="scientific">Flavobacterium xanthum</name>
    <dbReference type="NCBI Taxonomy" id="69322"/>
    <lineage>
        <taxon>Bacteria</taxon>
        <taxon>Pseudomonadati</taxon>
        <taxon>Bacteroidota</taxon>
        <taxon>Flavobacteriia</taxon>
        <taxon>Flavobacteriales</taxon>
        <taxon>Flavobacteriaceae</taxon>
        <taxon>Flavobacterium</taxon>
    </lineage>
</organism>
<evidence type="ECO:0000313" key="1">
    <source>
        <dbReference type="EMBL" id="SHL70329.1"/>
    </source>
</evidence>
<name>A0A1M7CTZ3_9FLAO</name>
<sequence>MQKRSNLIFVNLEDLELDINNPRFGELYNGSKKEEDLIEYLLFEEAAEEIAKSIAFRNEFYEDKALWVIKNSEGKFTVRDGNRRCAAVKALQMPGRFRLSEAKTTFVQLPVYEYTDEDELKSRIGEEHAASLFRSWERIAKALQILDLANTGKQDEMIVSIEVAPFFIITSCNSCVKIRVLSITKRSAVIGVKMWCIPAKAFRIPGVFTVPGRSKNRTSIGTSEVFKNSSAASNTLSALCCRMG</sequence>
<evidence type="ECO:0000313" key="2">
    <source>
        <dbReference type="Proteomes" id="UP000184260"/>
    </source>
</evidence>
<gene>
    <name evidence="1" type="ORF">SAMN05443669_101216</name>
</gene>
<proteinExistence type="predicted"/>
<accession>A0A1M7CTZ3</accession>
<reference evidence="2" key="1">
    <citation type="submission" date="2016-11" db="EMBL/GenBank/DDBJ databases">
        <authorList>
            <person name="Varghese N."/>
            <person name="Submissions S."/>
        </authorList>
    </citation>
    <scope>NUCLEOTIDE SEQUENCE [LARGE SCALE GENOMIC DNA]</scope>
    <source>
        <strain evidence="2">DSM 3661</strain>
    </source>
</reference>
<dbReference type="STRING" id="69322.SAMN05443669_101216"/>